<reference evidence="2" key="1">
    <citation type="submission" date="2021-01" db="EMBL/GenBank/DDBJ databases">
        <authorList>
            <consortium name="Genoscope - CEA"/>
            <person name="William W."/>
        </authorList>
    </citation>
    <scope>NUCLEOTIDE SEQUENCE</scope>
</reference>
<proteinExistence type="predicted"/>
<keyword evidence="1" id="KW-0812">Transmembrane</keyword>
<protein>
    <recommendedName>
        <fullName evidence="4">Transmembrane protein</fullName>
    </recommendedName>
</protein>
<sequence length="508" mass="59980">MFILTQFLLVFSQEITWTNYSFAFPQFIPLIADKTVFSRTFEDFGQILNISIEYNGDYEESICNFEYQSIVFRKHPETLIALINDMQYVDIDNLKTEDIEQGFSEEIISYTIKNRDVILLEKNGTIYHLQYNVVPKLANYTTHQLQIIQDGYENQIVLADNDSYYYVDQHQLIQFTIKNDTLEQFKILNWKKVNGHFKFFVREQLFYLINGNQGLTVYKVLNNVLIKINEYDIEIFSKSFSNTKLNLVDYALEDDFLYLLDQENGVYRLNVTSMNLDRKFFIAQKGCKVISVRNKQIILIQQNQLFSEVYEGRIIDDGWVIIRMRTISKLIIRNIYQFNNFALLISNPTNNVYQKSLIDSLTDPSLIKGDNFYQMELLGVSELDENFVIGIYRYGVAIYFKQERSAQITCQARLSQQNRVTIRLNSTNCLNKNQSDAFNYCQSRLDYVFDIHGVLMSSQQEDLYIYLCVVAFSIVVGLFLAIFFIIRRYQMKKEMIYNLRKSRRSLSY</sequence>
<keyword evidence="3" id="KW-1185">Reference proteome</keyword>
<keyword evidence="1" id="KW-0472">Membrane</keyword>
<dbReference type="Proteomes" id="UP000692954">
    <property type="component" value="Unassembled WGS sequence"/>
</dbReference>
<dbReference type="AlphaFoldDB" id="A0A8S1R8I8"/>
<evidence type="ECO:0000313" key="3">
    <source>
        <dbReference type="Proteomes" id="UP000692954"/>
    </source>
</evidence>
<evidence type="ECO:0000256" key="1">
    <source>
        <dbReference type="SAM" id="Phobius"/>
    </source>
</evidence>
<feature type="transmembrane region" description="Helical" evidence="1">
    <location>
        <begin position="463"/>
        <end position="486"/>
    </location>
</feature>
<accession>A0A8S1R8I8</accession>
<organism evidence="2 3">
    <name type="scientific">Paramecium sonneborni</name>
    <dbReference type="NCBI Taxonomy" id="65129"/>
    <lineage>
        <taxon>Eukaryota</taxon>
        <taxon>Sar</taxon>
        <taxon>Alveolata</taxon>
        <taxon>Ciliophora</taxon>
        <taxon>Intramacronucleata</taxon>
        <taxon>Oligohymenophorea</taxon>
        <taxon>Peniculida</taxon>
        <taxon>Parameciidae</taxon>
        <taxon>Paramecium</taxon>
    </lineage>
</organism>
<keyword evidence="1" id="KW-1133">Transmembrane helix</keyword>
<dbReference type="EMBL" id="CAJJDN010000152">
    <property type="protein sequence ID" value="CAD8124586.1"/>
    <property type="molecule type" value="Genomic_DNA"/>
</dbReference>
<evidence type="ECO:0008006" key="4">
    <source>
        <dbReference type="Google" id="ProtNLM"/>
    </source>
</evidence>
<dbReference type="OrthoDB" id="298068at2759"/>
<comment type="caution">
    <text evidence="2">The sequence shown here is derived from an EMBL/GenBank/DDBJ whole genome shotgun (WGS) entry which is preliminary data.</text>
</comment>
<name>A0A8S1R8I8_9CILI</name>
<gene>
    <name evidence="2" type="ORF">PSON_ATCC_30995.1.T1520051</name>
</gene>
<evidence type="ECO:0000313" key="2">
    <source>
        <dbReference type="EMBL" id="CAD8124586.1"/>
    </source>
</evidence>